<organism evidence="9 10">
    <name type="scientific">Camellia sinensis var. sinensis</name>
    <name type="common">China tea</name>
    <dbReference type="NCBI Taxonomy" id="542762"/>
    <lineage>
        <taxon>Eukaryota</taxon>
        <taxon>Viridiplantae</taxon>
        <taxon>Streptophyta</taxon>
        <taxon>Embryophyta</taxon>
        <taxon>Tracheophyta</taxon>
        <taxon>Spermatophyta</taxon>
        <taxon>Magnoliopsida</taxon>
        <taxon>eudicotyledons</taxon>
        <taxon>Gunneridae</taxon>
        <taxon>Pentapetalae</taxon>
        <taxon>asterids</taxon>
        <taxon>Ericales</taxon>
        <taxon>Theaceae</taxon>
        <taxon>Camellia</taxon>
    </lineage>
</organism>
<reference evidence="9 10" key="1">
    <citation type="journal article" date="2018" name="Proc. Natl. Acad. Sci. U.S.A.">
        <title>Draft genome sequence of Camellia sinensis var. sinensis provides insights into the evolution of the tea genome and tea quality.</title>
        <authorList>
            <person name="Wei C."/>
            <person name="Yang H."/>
            <person name="Wang S."/>
            <person name="Zhao J."/>
            <person name="Liu C."/>
            <person name="Gao L."/>
            <person name="Xia E."/>
            <person name="Lu Y."/>
            <person name="Tai Y."/>
            <person name="She G."/>
            <person name="Sun J."/>
            <person name="Cao H."/>
            <person name="Tong W."/>
            <person name="Gao Q."/>
            <person name="Li Y."/>
            <person name="Deng W."/>
            <person name="Jiang X."/>
            <person name="Wang W."/>
            <person name="Chen Q."/>
            <person name="Zhang S."/>
            <person name="Li H."/>
            <person name="Wu J."/>
            <person name="Wang P."/>
            <person name="Li P."/>
            <person name="Shi C."/>
            <person name="Zheng F."/>
            <person name="Jian J."/>
            <person name="Huang B."/>
            <person name="Shan D."/>
            <person name="Shi M."/>
            <person name="Fang C."/>
            <person name="Yue Y."/>
            <person name="Li F."/>
            <person name="Li D."/>
            <person name="Wei S."/>
            <person name="Han B."/>
            <person name="Jiang C."/>
            <person name="Yin Y."/>
            <person name="Xia T."/>
            <person name="Zhang Z."/>
            <person name="Bennetzen J.L."/>
            <person name="Zhao S."/>
            <person name="Wan X."/>
        </authorList>
    </citation>
    <scope>NUCLEOTIDE SEQUENCE [LARGE SCALE GENOMIC DNA]</scope>
    <source>
        <strain evidence="10">cv. Shuchazao</strain>
        <tissue evidence="9">Leaf</tissue>
    </source>
</reference>
<keyword evidence="5 8" id="KW-1133">Transmembrane helix</keyword>
<dbReference type="PANTHER" id="PTHR20955:SF1">
    <property type="entry name" value="PROTEIN JAGUNAL HOMOLOG 1"/>
    <property type="match status" value="1"/>
</dbReference>
<dbReference type="Proteomes" id="UP000306102">
    <property type="component" value="Unassembled WGS sequence"/>
</dbReference>
<keyword evidence="4" id="KW-0256">Endoplasmic reticulum</keyword>
<accession>A0A4S4D6L9</accession>
<evidence type="ECO:0000256" key="2">
    <source>
        <dbReference type="ARBA" id="ARBA00008462"/>
    </source>
</evidence>
<evidence type="ECO:0000313" key="9">
    <source>
        <dbReference type="EMBL" id="THF96955.1"/>
    </source>
</evidence>
<feature type="transmembrane region" description="Helical" evidence="8">
    <location>
        <begin position="200"/>
        <end position="225"/>
    </location>
</feature>
<evidence type="ECO:0000256" key="8">
    <source>
        <dbReference type="SAM" id="Phobius"/>
    </source>
</evidence>
<dbReference type="GO" id="GO:0005789">
    <property type="term" value="C:endoplasmic reticulum membrane"/>
    <property type="evidence" value="ECO:0007669"/>
    <property type="project" value="UniProtKB-SubCell"/>
</dbReference>
<evidence type="ECO:0000256" key="5">
    <source>
        <dbReference type="ARBA" id="ARBA00022989"/>
    </source>
</evidence>
<dbReference type="EMBL" id="SDRB02012690">
    <property type="protein sequence ID" value="THF96955.1"/>
    <property type="molecule type" value="Genomic_DNA"/>
</dbReference>
<feature type="transmembrane region" description="Helical" evidence="8">
    <location>
        <begin position="101"/>
        <end position="120"/>
    </location>
</feature>
<dbReference type="STRING" id="542762.A0A4S4D6L9"/>
<protein>
    <submittedName>
        <fullName evidence="9">Uncharacterized protein</fullName>
    </submittedName>
</protein>
<proteinExistence type="inferred from homology"/>
<dbReference type="GO" id="GO:0007029">
    <property type="term" value="P:endoplasmic reticulum organization"/>
    <property type="evidence" value="ECO:0007669"/>
    <property type="project" value="InterPro"/>
</dbReference>
<feature type="transmembrane region" description="Helical" evidence="8">
    <location>
        <begin position="132"/>
        <end position="149"/>
    </location>
</feature>
<evidence type="ECO:0000256" key="6">
    <source>
        <dbReference type="ARBA" id="ARBA00023136"/>
    </source>
</evidence>
<comment type="subcellular location">
    <subcellularLocation>
        <location evidence="1">Endoplasmic reticulum membrane</location>
        <topology evidence="1">Multi-pass membrane protein</topology>
    </subcellularLocation>
</comment>
<evidence type="ECO:0000256" key="3">
    <source>
        <dbReference type="ARBA" id="ARBA00022692"/>
    </source>
</evidence>
<dbReference type="InterPro" id="IPR009787">
    <property type="entry name" value="Jagunal"/>
</dbReference>
<evidence type="ECO:0000256" key="4">
    <source>
        <dbReference type="ARBA" id="ARBA00022824"/>
    </source>
</evidence>
<comment type="caution">
    <text evidence="9">The sequence shown here is derived from an EMBL/GenBank/DDBJ whole genome shotgun (WGS) entry which is preliminary data.</text>
</comment>
<sequence>MLGERVKRLRDGEVLIGDGGDGWWLVTDDDGGDCGWDGHGHGHSYNGANAVEEKTKREGEMQQRKPTIGNGRPSGTDGSDFSYRMVVDSRYTKVAKGKSRLSSLIFIQVIVQLVGLLNFLLSILKEESLDTLAVSSIVISFLSLLIGELGRRRSRVNFLKFFMFASSMAVLISIAGAARSNVLVEVIQDTSQWEVNKFELVKIAGAPLLGLLVQIFAISTTISLIQNMSPPKRAS</sequence>
<dbReference type="GO" id="GO:0016192">
    <property type="term" value="P:vesicle-mediated transport"/>
    <property type="evidence" value="ECO:0007669"/>
    <property type="project" value="TreeGrafter"/>
</dbReference>
<dbReference type="AlphaFoldDB" id="A0A4S4D6L9"/>
<dbReference type="PANTHER" id="PTHR20955">
    <property type="entry name" value="PROTEIN JAGUNAL HOMOLOG 1"/>
    <property type="match status" value="1"/>
</dbReference>
<dbReference type="Pfam" id="PF07086">
    <property type="entry name" value="Jagunal"/>
    <property type="match status" value="1"/>
</dbReference>
<keyword evidence="6 8" id="KW-0472">Membrane</keyword>
<keyword evidence="3 8" id="KW-0812">Transmembrane</keyword>
<gene>
    <name evidence="9" type="ORF">TEA_003586</name>
</gene>
<feature type="transmembrane region" description="Helical" evidence="8">
    <location>
        <begin position="161"/>
        <end position="180"/>
    </location>
</feature>
<comment type="similarity">
    <text evidence="2">Belongs to the jagunal family.</text>
</comment>
<evidence type="ECO:0000313" key="10">
    <source>
        <dbReference type="Proteomes" id="UP000306102"/>
    </source>
</evidence>
<feature type="compositionally biased region" description="Basic and acidic residues" evidence="7">
    <location>
        <begin position="54"/>
        <end position="63"/>
    </location>
</feature>
<evidence type="ECO:0000256" key="1">
    <source>
        <dbReference type="ARBA" id="ARBA00004477"/>
    </source>
</evidence>
<evidence type="ECO:0000256" key="7">
    <source>
        <dbReference type="SAM" id="MobiDB-lite"/>
    </source>
</evidence>
<keyword evidence="10" id="KW-1185">Reference proteome</keyword>
<name>A0A4S4D6L9_CAMSN</name>
<feature type="region of interest" description="Disordered" evidence="7">
    <location>
        <begin position="54"/>
        <end position="77"/>
    </location>
</feature>